<dbReference type="AlphaFoldDB" id="A0A7S1C068"/>
<sequence>MMFCDWCSGNILHAVILFFHFQRSRSFYQRSPHEIRASHNVHFAGNDITDDKGIRLNKVFKARFSRRQAEELVKAGRVTINGLPVESKGGWFVVPFLDKVELDGKLVSGWEEMNGLTRNKNDSKTYTKSNDMPTNEKFDYFKYWKPKGVTCTTDKKISSNIVDAVRAKGCSPKHRIFPVGRLDKDSTGLILLTSDGRLPNSLLRGEFKQPKTYEVIEPGLGAKKRSFFLLTLFNCRLRKY</sequence>
<dbReference type="EMBL" id="HBFR01039180">
    <property type="protein sequence ID" value="CAD8901427.1"/>
    <property type="molecule type" value="Transcribed_RNA"/>
</dbReference>
<dbReference type="Pfam" id="PF00849">
    <property type="entry name" value="PseudoU_synth_2"/>
    <property type="match status" value="1"/>
</dbReference>
<dbReference type="SUPFAM" id="SSF55120">
    <property type="entry name" value="Pseudouridine synthase"/>
    <property type="match status" value="1"/>
</dbReference>
<feature type="domain" description="Pseudouridine synthase RsuA/RluA-like" evidence="4">
    <location>
        <begin position="141"/>
        <end position="216"/>
    </location>
</feature>
<protein>
    <recommendedName>
        <fullName evidence="7">RNA-binding S4 domain-containing protein</fullName>
    </recommendedName>
</protein>
<organism evidence="6">
    <name type="scientific">Corethron hystrix</name>
    <dbReference type="NCBI Taxonomy" id="216773"/>
    <lineage>
        <taxon>Eukaryota</taxon>
        <taxon>Sar</taxon>
        <taxon>Stramenopiles</taxon>
        <taxon>Ochrophyta</taxon>
        <taxon>Bacillariophyta</taxon>
        <taxon>Coscinodiscophyceae</taxon>
        <taxon>Corethrophycidae</taxon>
        <taxon>Corethrales</taxon>
        <taxon>Corethraceae</taxon>
        <taxon>Corethron</taxon>
    </lineage>
</organism>
<evidence type="ECO:0000256" key="1">
    <source>
        <dbReference type="ARBA" id="ARBA00008348"/>
    </source>
</evidence>
<name>A0A7S1C068_9STRA</name>
<dbReference type="PROSITE" id="PS01149">
    <property type="entry name" value="PSI_RSU"/>
    <property type="match status" value="1"/>
</dbReference>
<dbReference type="InterPro" id="IPR018496">
    <property type="entry name" value="PsdUridine_synth_RsuA/RluB_CS"/>
</dbReference>
<dbReference type="InterPro" id="IPR006145">
    <property type="entry name" value="PsdUridine_synth_RsuA/RluA"/>
</dbReference>
<evidence type="ECO:0000313" key="6">
    <source>
        <dbReference type="EMBL" id="CAD8901427.1"/>
    </source>
</evidence>
<dbReference type="Pfam" id="PF01479">
    <property type="entry name" value="S4"/>
    <property type="match status" value="1"/>
</dbReference>
<proteinExistence type="inferred from homology"/>
<gene>
    <name evidence="6" type="ORF">CHYS00102_LOCUS28646</name>
</gene>
<keyword evidence="3" id="KW-0694">RNA-binding</keyword>
<dbReference type="CDD" id="cd00165">
    <property type="entry name" value="S4"/>
    <property type="match status" value="1"/>
</dbReference>
<keyword evidence="2" id="KW-0413">Isomerase</keyword>
<dbReference type="GO" id="GO:0006364">
    <property type="term" value="P:rRNA processing"/>
    <property type="evidence" value="ECO:0007669"/>
    <property type="project" value="UniProtKB-ARBA"/>
</dbReference>
<dbReference type="GO" id="GO:0003723">
    <property type="term" value="F:RNA binding"/>
    <property type="evidence" value="ECO:0007669"/>
    <property type="project" value="UniProtKB-KW"/>
</dbReference>
<evidence type="ECO:0000259" key="5">
    <source>
        <dbReference type="Pfam" id="PF01479"/>
    </source>
</evidence>
<dbReference type="InterPro" id="IPR020094">
    <property type="entry name" value="TruA/RsuA/RluB/E/F_N"/>
</dbReference>
<dbReference type="PANTHER" id="PTHR47683">
    <property type="entry name" value="PSEUDOURIDINE SYNTHASE FAMILY PROTEIN-RELATED"/>
    <property type="match status" value="1"/>
</dbReference>
<comment type="similarity">
    <text evidence="1">Belongs to the pseudouridine synthase RsuA family.</text>
</comment>
<dbReference type="InterPro" id="IPR020103">
    <property type="entry name" value="PsdUridine_synth_cat_dom_sf"/>
</dbReference>
<dbReference type="InterPro" id="IPR050343">
    <property type="entry name" value="RsuA_PseudoU_synthase"/>
</dbReference>
<reference evidence="6" key="1">
    <citation type="submission" date="2021-01" db="EMBL/GenBank/DDBJ databases">
        <authorList>
            <person name="Corre E."/>
            <person name="Pelletier E."/>
            <person name="Niang G."/>
            <person name="Scheremetjew M."/>
            <person name="Finn R."/>
            <person name="Kale V."/>
            <person name="Holt S."/>
            <person name="Cochrane G."/>
            <person name="Meng A."/>
            <person name="Brown T."/>
            <person name="Cohen L."/>
        </authorList>
    </citation>
    <scope>NUCLEOTIDE SEQUENCE</scope>
    <source>
        <strain evidence="6">308</strain>
    </source>
</reference>
<dbReference type="InterPro" id="IPR036986">
    <property type="entry name" value="S4_RNA-bd_sf"/>
</dbReference>
<feature type="domain" description="RNA-binding S4" evidence="5">
    <location>
        <begin position="65"/>
        <end position="87"/>
    </location>
</feature>
<dbReference type="Gene3D" id="3.10.290.10">
    <property type="entry name" value="RNA-binding S4 domain"/>
    <property type="match status" value="1"/>
</dbReference>
<evidence type="ECO:0000256" key="2">
    <source>
        <dbReference type="ARBA" id="ARBA00023235"/>
    </source>
</evidence>
<evidence type="ECO:0000256" key="3">
    <source>
        <dbReference type="PROSITE-ProRule" id="PRU00182"/>
    </source>
</evidence>
<accession>A0A7S1C068</accession>
<dbReference type="GO" id="GO:0001522">
    <property type="term" value="P:pseudouridine synthesis"/>
    <property type="evidence" value="ECO:0007669"/>
    <property type="project" value="InterPro"/>
</dbReference>
<evidence type="ECO:0000259" key="4">
    <source>
        <dbReference type="Pfam" id="PF00849"/>
    </source>
</evidence>
<dbReference type="PANTHER" id="PTHR47683:SF2">
    <property type="entry name" value="RNA-BINDING S4 DOMAIN-CONTAINING PROTEIN"/>
    <property type="match status" value="1"/>
</dbReference>
<evidence type="ECO:0008006" key="7">
    <source>
        <dbReference type="Google" id="ProtNLM"/>
    </source>
</evidence>
<dbReference type="Gene3D" id="3.30.70.580">
    <property type="entry name" value="Pseudouridine synthase I, catalytic domain, N-terminal subdomain"/>
    <property type="match status" value="1"/>
</dbReference>
<dbReference type="SUPFAM" id="SSF55174">
    <property type="entry name" value="Alpha-L RNA-binding motif"/>
    <property type="match status" value="1"/>
</dbReference>
<dbReference type="PROSITE" id="PS50889">
    <property type="entry name" value="S4"/>
    <property type="match status" value="1"/>
</dbReference>
<dbReference type="GO" id="GO:0009982">
    <property type="term" value="F:pseudouridine synthase activity"/>
    <property type="evidence" value="ECO:0007669"/>
    <property type="project" value="InterPro"/>
</dbReference>
<dbReference type="InterPro" id="IPR002942">
    <property type="entry name" value="S4_RNA-bd"/>
</dbReference>